<dbReference type="PANTHER" id="PTHR13423:SF2">
    <property type="entry name" value="OUT AT FIRST PROTEIN HOMOLOG"/>
    <property type="match status" value="1"/>
</dbReference>
<evidence type="ECO:0000313" key="4">
    <source>
        <dbReference type="Proteomes" id="UP000594262"/>
    </source>
</evidence>
<accession>A0A7M5UU05</accession>
<dbReference type="Proteomes" id="UP000594262">
    <property type="component" value="Unplaced"/>
</dbReference>
<dbReference type="OrthoDB" id="5947176at2759"/>
<dbReference type="InterPro" id="IPR053894">
    <property type="entry name" value="OAF_N"/>
</dbReference>
<evidence type="ECO:0000259" key="2">
    <source>
        <dbReference type="Pfam" id="PF14941"/>
    </source>
</evidence>
<name>A0A7M5UU05_9CNID</name>
<evidence type="ECO:0000313" key="3">
    <source>
        <dbReference type="EnsemblMetazoa" id="CLYHEMP005780.1"/>
    </source>
</evidence>
<dbReference type="EnsemblMetazoa" id="CLYHEMT005780.1">
    <property type="protein sequence ID" value="CLYHEMP005780.1"/>
    <property type="gene ID" value="CLYHEMG005780"/>
</dbReference>
<reference evidence="3" key="1">
    <citation type="submission" date="2021-01" db="UniProtKB">
        <authorList>
            <consortium name="EnsemblMetazoa"/>
        </authorList>
    </citation>
    <scope>IDENTIFICATION</scope>
</reference>
<keyword evidence="1" id="KW-0732">Signal</keyword>
<sequence length="268" mass="31362">MAAELLWIFNIFITTISITIAHKGTVNFLVHSFKNDSKTNQVYDTAIMNMEQSNSNIEFQFRRADDSFFSWTVFFEKDIQIFKSINLGESELNEQSHRFICFLAYYDGNQISQLKLIERLSESVPFEYVFKEIKALETKIWIMDQVIHPHEIDKSIAQKCQGSDLILSNKEQIRQIADFSNLFNGKDQTFRFQSLPINQYPFCLSSSASDLQIRCKCQAILNIGWYPCGERSCDNGEDKLTCNMFYCQRTHKFIYLVDKWQDCLNTTL</sequence>
<feature type="domain" description="Out at first protein BRICHOS-like" evidence="2">
    <location>
        <begin position="47"/>
        <end position="174"/>
    </location>
</feature>
<feature type="chain" id="PRO_5029780489" description="Out at first protein BRICHOS-like domain-containing protein" evidence="1">
    <location>
        <begin position="22"/>
        <end position="268"/>
    </location>
</feature>
<proteinExistence type="predicted"/>
<dbReference type="GeneID" id="136799090"/>
<keyword evidence="4" id="KW-1185">Reference proteome</keyword>
<dbReference type="InterPro" id="IPR026315">
    <property type="entry name" value="Oaf"/>
</dbReference>
<dbReference type="Pfam" id="PF14941">
    <property type="entry name" value="OAF_N"/>
    <property type="match status" value="1"/>
</dbReference>
<evidence type="ECO:0000256" key="1">
    <source>
        <dbReference type="SAM" id="SignalP"/>
    </source>
</evidence>
<feature type="signal peptide" evidence="1">
    <location>
        <begin position="1"/>
        <end position="21"/>
    </location>
</feature>
<dbReference type="AlphaFoldDB" id="A0A7M5UU05"/>
<organism evidence="3 4">
    <name type="scientific">Clytia hemisphaerica</name>
    <dbReference type="NCBI Taxonomy" id="252671"/>
    <lineage>
        <taxon>Eukaryota</taxon>
        <taxon>Metazoa</taxon>
        <taxon>Cnidaria</taxon>
        <taxon>Hydrozoa</taxon>
        <taxon>Hydroidolina</taxon>
        <taxon>Leptothecata</taxon>
        <taxon>Obeliida</taxon>
        <taxon>Clytiidae</taxon>
        <taxon>Clytia</taxon>
    </lineage>
</organism>
<protein>
    <recommendedName>
        <fullName evidence="2">Out at first protein BRICHOS-like domain-containing protein</fullName>
    </recommendedName>
</protein>
<dbReference type="RefSeq" id="XP_066911875.1">
    <property type="nucleotide sequence ID" value="XM_067055774.1"/>
</dbReference>
<dbReference type="PANTHER" id="PTHR13423">
    <property type="entry name" value="OUT AT FIRST"/>
    <property type="match status" value="1"/>
</dbReference>